<dbReference type="AlphaFoldDB" id="A0A0E9VGR2"/>
<dbReference type="EMBL" id="GBXM01031268">
    <property type="protein sequence ID" value="JAH77309.1"/>
    <property type="molecule type" value="Transcribed_RNA"/>
</dbReference>
<name>A0A0E9VGR2_ANGAN</name>
<proteinExistence type="predicted"/>
<reference evidence="1" key="1">
    <citation type="submission" date="2014-11" db="EMBL/GenBank/DDBJ databases">
        <authorList>
            <person name="Amaro Gonzalez C."/>
        </authorList>
    </citation>
    <scope>NUCLEOTIDE SEQUENCE</scope>
</reference>
<sequence>MSAESNLTPRGSQCLWVSAFTFIQLPIKALKTRCMDSLANLSQSMT</sequence>
<reference evidence="1" key="2">
    <citation type="journal article" date="2015" name="Fish Shellfish Immunol.">
        <title>Early steps in the European eel (Anguilla anguilla)-Vibrio vulnificus interaction in the gills: Role of the RtxA13 toxin.</title>
        <authorList>
            <person name="Callol A."/>
            <person name="Pajuelo D."/>
            <person name="Ebbesson L."/>
            <person name="Teles M."/>
            <person name="MacKenzie S."/>
            <person name="Amaro C."/>
        </authorList>
    </citation>
    <scope>NUCLEOTIDE SEQUENCE</scope>
</reference>
<accession>A0A0E9VGR2</accession>
<evidence type="ECO:0000313" key="1">
    <source>
        <dbReference type="EMBL" id="JAH77309.1"/>
    </source>
</evidence>
<protein>
    <submittedName>
        <fullName evidence="1">Uncharacterized protein</fullName>
    </submittedName>
</protein>
<organism evidence="1">
    <name type="scientific">Anguilla anguilla</name>
    <name type="common">European freshwater eel</name>
    <name type="synonym">Muraena anguilla</name>
    <dbReference type="NCBI Taxonomy" id="7936"/>
    <lineage>
        <taxon>Eukaryota</taxon>
        <taxon>Metazoa</taxon>
        <taxon>Chordata</taxon>
        <taxon>Craniata</taxon>
        <taxon>Vertebrata</taxon>
        <taxon>Euteleostomi</taxon>
        <taxon>Actinopterygii</taxon>
        <taxon>Neopterygii</taxon>
        <taxon>Teleostei</taxon>
        <taxon>Anguilliformes</taxon>
        <taxon>Anguillidae</taxon>
        <taxon>Anguilla</taxon>
    </lineage>
</organism>